<dbReference type="Proteomes" id="UP001239213">
    <property type="component" value="Unassembled WGS sequence"/>
</dbReference>
<evidence type="ECO:0000313" key="5">
    <source>
        <dbReference type="Proteomes" id="UP001239213"/>
    </source>
</evidence>
<dbReference type="GO" id="GO:1990904">
    <property type="term" value="C:ribonucleoprotein complex"/>
    <property type="evidence" value="ECO:0007669"/>
    <property type="project" value="UniProtKB-KW"/>
</dbReference>
<dbReference type="InterPro" id="IPR002673">
    <property type="entry name" value="Ribosomal_eL29"/>
</dbReference>
<name>A0AAI9UTC5_9PEZI</name>
<keyword evidence="2 4" id="KW-0689">Ribosomal protein</keyword>
<gene>
    <name evidence="4" type="ORF">CCUS01_07954</name>
</gene>
<proteinExistence type="inferred from homology"/>
<evidence type="ECO:0000313" key="4">
    <source>
        <dbReference type="EMBL" id="KAK1464381.1"/>
    </source>
</evidence>
<organism evidence="4 5">
    <name type="scientific">Colletotrichum cuscutae</name>
    <dbReference type="NCBI Taxonomy" id="1209917"/>
    <lineage>
        <taxon>Eukaryota</taxon>
        <taxon>Fungi</taxon>
        <taxon>Dikarya</taxon>
        <taxon>Ascomycota</taxon>
        <taxon>Pezizomycotina</taxon>
        <taxon>Sordariomycetes</taxon>
        <taxon>Hypocreomycetidae</taxon>
        <taxon>Glomerellales</taxon>
        <taxon>Glomerellaceae</taxon>
        <taxon>Colletotrichum</taxon>
        <taxon>Colletotrichum acutatum species complex</taxon>
    </lineage>
</organism>
<comment type="caution">
    <text evidence="4">The sequence shown here is derived from an EMBL/GenBank/DDBJ whole genome shotgun (WGS) entry which is preliminary data.</text>
</comment>
<protein>
    <submittedName>
        <fullName evidence="4">60S ribosomal protein L29</fullName>
    </submittedName>
</protein>
<dbReference type="GO" id="GO:0003735">
    <property type="term" value="F:structural constituent of ribosome"/>
    <property type="evidence" value="ECO:0007669"/>
    <property type="project" value="InterPro"/>
</dbReference>
<dbReference type="Gene3D" id="6.10.140.1730">
    <property type="match status" value="1"/>
</dbReference>
<dbReference type="GO" id="GO:0006412">
    <property type="term" value="P:translation"/>
    <property type="evidence" value="ECO:0007669"/>
    <property type="project" value="InterPro"/>
</dbReference>
<reference evidence="4" key="1">
    <citation type="submission" date="2016-11" db="EMBL/GenBank/DDBJ databases">
        <title>The genome sequence of Colletotrichum cuscutae.</title>
        <authorList>
            <person name="Baroncelli R."/>
        </authorList>
    </citation>
    <scope>NUCLEOTIDE SEQUENCE</scope>
    <source>
        <strain evidence="4">IMI 304802</strain>
    </source>
</reference>
<dbReference type="Pfam" id="PF01779">
    <property type="entry name" value="Ribosomal_L29e"/>
    <property type="match status" value="1"/>
</dbReference>
<sequence>MHQTTPRPASLSQYSKSPRPHHELQALVFNVRDTSRPQQWPLISERRVQELLAAQPVAQGAPQRVRFQTSFLAHANRFLRCAFTDHLFLFLPCSIKKPKTSRYPSLKGTDPKFRRNHRHALHGTMKALVRIAPKNSLQGFLLHRPPPRRLLTSFTEGAEGGQARDGIDRKLDAWLLVSSTARLRRIGASGNQMELAIRLKEPANESSTI</sequence>
<accession>A0AAI9UTC5</accession>
<keyword evidence="3" id="KW-0687">Ribonucleoprotein</keyword>
<comment type="similarity">
    <text evidence="1">Belongs to the eukaryotic ribosomal protein eL29 family.</text>
</comment>
<evidence type="ECO:0000256" key="3">
    <source>
        <dbReference type="ARBA" id="ARBA00023274"/>
    </source>
</evidence>
<keyword evidence="5" id="KW-1185">Reference proteome</keyword>
<dbReference type="EMBL" id="MPDP01000265">
    <property type="protein sequence ID" value="KAK1464381.1"/>
    <property type="molecule type" value="Genomic_DNA"/>
</dbReference>
<dbReference type="AlphaFoldDB" id="A0AAI9UTC5"/>
<dbReference type="GO" id="GO:0005840">
    <property type="term" value="C:ribosome"/>
    <property type="evidence" value="ECO:0007669"/>
    <property type="project" value="UniProtKB-KW"/>
</dbReference>
<evidence type="ECO:0000256" key="1">
    <source>
        <dbReference type="ARBA" id="ARBA00010247"/>
    </source>
</evidence>
<evidence type="ECO:0000256" key="2">
    <source>
        <dbReference type="ARBA" id="ARBA00022980"/>
    </source>
</evidence>